<comment type="subcellular location">
    <subcellularLocation>
        <location evidence="2">Membrane</location>
        <topology evidence="2">Multi-pass membrane protein</topology>
    </subcellularLocation>
</comment>
<evidence type="ECO:0000256" key="5">
    <source>
        <dbReference type="ARBA" id="ARBA00022692"/>
    </source>
</evidence>
<protein>
    <submittedName>
        <fullName evidence="12">Peptidase M50</fullName>
    </submittedName>
</protein>
<keyword evidence="6" id="KW-0378">Hydrolase</keyword>
<dbReference type="InterPro" id="IPR008915">
    <property type="entry name" value="Peptidase_M50"/>
</dbReference>
<gene>
    <name evidence="12" type="ORF">GMA92_07515</name>
</gene>
<keyword evidence="7" id="KW-0862">Zinc</keyword>
<keyword evidence="8" id="KW-1133">Transmembrane helix</keyword>
<proteinExistence type="inferred from homology"/>
<keyword evidence="4" id="KW-0645">Protease</keyword>
<evidence type="ECO:0000256" key="3">
    <source>
        <dbReference type="ARBA" id="ARBA00007931"/>
    </source>
</evidence>
<dbReference type="Proteomes" id="UP000487649">
    <property type="component" value="Unassembled WGS sequence"/>
</dbReference>
<comment type="similarity">
    <text evidence="3">Belongs to the peptidase M50B family.</text>
</comment>
<dbReference type="GO" id="GO:0004222">
    <property type="term" value="F:metalloendopeptidase activity"/>
    <property type="evidence" value="ECO:0007669"/>
    <property type="project" value="InterPro"/>
</dbReference>
<evidence type="ECO:0000256" key="7">
    <source>
        <dbReference type="ARBA" id="ARBA00022833"/>
    </source>
</evidence>
<keyword evidence="9" id="KW-0482">Metalloprotease</keyword>
<evidence type="ECO:0000256" key="8">
    <source>
        <dbReference type="ARBA" id="ARBA00022989"/>
    </source>
</evidence>
<reference evidence="12 13" key="1">
    <citation type="journal article" date="2019" name="Nat. Med.">
        <title>A library of human gut bacterial isolates paired with longitudinal multiomics data enables mechanistic microbiome research.</title>
        <authorList>
            <person name="Poyet M."/>
            <person name="Groussin M."/>
            <person name="Gibbons S.M."/>
            <person name="Avila-Pacheco J."/>
            <person name="Jiang X."/>
            <person name="Kearney S.M."/>
            <person name="Perrotta A.R."/>
            <person name="Berdy B."/>
            <person name="Zhao S."/>
            <person name="Lieberman T.D."/>
            <person name="Swanson P.K."/>
            <person name="Smith M."/>
            <person name="Roesemann S."/>
            <person name="Alexander J.E."/>
            <person name="Rich S.A."/>
            <person name="Livny J."/>
            <person name="Vlamakis H."/>
            <person name="Clish C."/>
            <person name="Bullock K."/>
            <person name="Deik A."/>
            <person name="Scott J."/>
            <person name="Pierce K.A."/>
            <person name="Xavier R.J."/>
            <person name="Alm E.J."/>
        </authorList>
    </citation>
    <scope>NUCLEOTIDE SEQUENCE [LARGE SCALE GENOMIC DNA]</scope>
    <source>
        <strain evidence="12 13">BIOML-A198</strain>
    </source>
</reference>
<dbReference type="OrthoDB" id="849477at2"/>
<sequence>MPIFLYIVIAYLSIFIHECGHYCAAYLFGVKATDVVTGMGIKILSIKTAHTRFIFKLFPSGGVTIYDLTDENKLNSFQQIIILLAGSTFNYITAVIASTLYYQTNLIEGFKILNQLISRFIISLTSMLSVHDFLIPDTSFTESIEIIANENTLQQYALFIILFMNVLLFLFNLIPIPFFDGGQIVSILLDPFLIKFGLHVELLEQIKTIINQAIGYFLVFLIVTPFLTRWYQNMMLSSNPKSELLKWILILLGAILLKRIFNTLSHLIRSNKI</sequence>
<evidence type="ECO:0000256" key="1">
    <source>
        <dbReference type="ARBA" id="ARBA00001947"/>
    </source>
</evidence>
<evidence type="ECO:0000313" key="13">
    <source>
        <dbReference type="Proteomes" id="UP000487649"/>
    </source>
</evidence>
<comment type="cofactor">
    <cofactor evidence="1">
        <name>Zn(2+)</name>
        <dbReference type="ChEBI" id="CHEBI:29105"/>
    </cofactor>
</comment>
<evidence type="ECO:0000256" key="9">
    <source>
        <dbReference type="ARBA" id="ARBA00023049"/>
    </source>
</evidence>
<accession>A0A173QUI9</accession>
<comment type="caution">
    <text evidence="12">The sequence shown here is derived from an EMBL/GenBank/DDBJ whole genome shotgun (WGS) entry which is preliminary data.</text>
</comment>
<dbReference type="GO" id="GO:0006508">
    <property type="term" value="P:proteolysis"/>
    <property type="evidence" value="ECO:0007669"/>
    <property type="project" value="UniProtKB-KW"/>
</dbReference>
<dbReference type="InterPro" id="IPR004387">
    <property type="entry name" value="Pept_M50_Zn"/>
</dbReference>
<dbReference type="EMBL" id="WMQE01000014">
    <property type="protein sequence ID" value="MTK21265.1"/>
    <property type="molecule type" value="Genomic_DNA"/>
</dbReference>
<evidence type="ECO:0000256" key="6">
    <source>
        <dbReference type="ARBA" id="ARBA00022801"/>
    </source>
</evidence>
<evidence type="ECO:0000256" key="10">
    <source>
        <dbReference type="ARBA" id="ARBA00023136"/>
    </source>
</evidence>
<evidence type="ECO:0000256" key="2">
    <source>
        <dbReference type="ARBA" id="ARBA00004141"/>
    </source>
</evidence>
<dbReference type="RefSeq" id="WP_006784281.1">
    <property type="nucleotide sequence ID" value="NZ_CAUWFM010000017.1"/>
</dbReference>
<dbReference type="Pfam" id="PF02163">
    <property type="entry name" value="Peptidase_M50"/>
    <property type="match status" value="1"/>
</dbReference>
<name>A0A173QUI9_9FIRM</name>
<organism evidence="12 13">
    <name type="scientific">Turicibacter sanguinis</name>
    <dbReference type="NCBI Taxonomy" id="154288"/>
    <lineage>
        <taxon>Bacteria</taxon>
        <taxon>Bacillati</taxon>
        <taxon>Bacillota</taxon>
        <taxon>Erysipelotrichia</taxon>
        <taxon>Erysipelotrichales</taxon>
        <taxon>Turicibacteraceae</taxon>
        <taxon>Turicibacter</taxon>
    </lineage>
</organism>
<dbReference type="AlphaFoldDB" id="A0A173QUI9"/>
<keyword evidence="10" id="KW-0472">Membrane</keyword>
<evidence type="ECO:0000256" key="4">
    <source>
        <dbReference type="ARBA" id="ARBA00022670"/>
    </source>
</evidence>
<dbReference type="PANTHER" id="PTHR42837">
    <property type="entry name" value="REGULATOR OF SIGMA-E PROTEASE RSEP"/>
    <property type="match status" value="1"/>
</dbReference>
<evidence type="ECO:0000259" key="11">
    <source>
        <dbReference type="Pfam" id="PF02163"/>
    </source>
</evidence>
<keyword evidence="5" id="KW-0812">Transmembrane</keyword>
<dbReference type="PANTHER" id="PTHR42837:SF2">
    <property type="entry name" value="MEMBRANE METALLOPROTEASE ARASP2, CHLOROPLASTIC-RELATED"/>
    <property type="match status" value="1"/>
</dbReference>
<evidence type="ECO:0000313" key="12">
    <source>
        <dbReference type="EMBL" id="MTK21265.1"/>
    </source>
</evidence>
<dbReference type="GO" id="GO:0016020">
    <property type="term" value="C:membrane"/>
    <property type="evidence" value="ECO:0007669"/>
    <property type="project" value="UniProtKB-SubCell"/>
</dbReference>
<feature type="domain" description="Peptidase M50" evidence="11">
    <location>
        <begin position="7"/>
        <end position="190"/>
    </location>
</feature>